<evidence type="ECO:0000313" key="1">
    <source>
        <dbReference type="EMBL" id="KAI6646069.1"/>
    </source>
</evidence>
<reference evidence="1 2" key="1">
    <citation type="journal article" date="2023" name="BMC Biol.">
        <title>The compact genome of the sponge Oopsacas minuta (Hexactinellida) is lacking key metazoan core genes.</title>
        <authorList>
            <person name="Santini S."/>
            <person name="Schenkelaars Q."/>
            <person name="Jourda C."/>
            <person name="Duchesne M."/>
            <person name="Belahbib H."/>
            <person name="Rocher C."/>
            <person name="Selva M."/>
            <person name="Riesgo A."/>
            <person name="Vervoort M."/>
            <person name="Leys S.P."/>
            <person name="Kodjabachian L."/>
            <person name="Le Bivic A."/>
            <person name="Borchiellini C."/>
            <person name="Claverie J.M."/>
            <person name="Renard E."/>
        </authorList>
    </citation>
    <scope>NUCLEOTIDE SEQUENCE [LARGE SCALE GENOMIC DNA]</scope>
    <source>
        <strain evidence="1">SPO-2</strain>
    </source>
</reference>
<name>A0AAV7JBJ5_9METZ</name>
<dbReference type="EMBL" id="JAKMXF010000363">
    <property type="protein sequence ID" value="KAI6646069.1"/>
    <property type="molecule type" value="Genomic_DNA"/>
</dbReference>
<proteinExistence type="predicted"/>
<dbReference type="AlphaFoldDB" id="A0AAV7JBJ5"/>
<accession>A0AAV7JBJ5</accession>
<comment type="caution">
    <text evidence="1">The sequence shown here is derived from an EMBL/GenBank/DDBJ whole genome shotgun (WGS) entry which is preliminary data.</text>
</comment>
<gene>
    <name evidence="1" type="ORF">LOD99_9517</name>
</gene>
<dbReference type="SUPFAM" id="SSF53098">
    <property type="entry name" value="Ribonuclease H-like"/>
    <property type="match status" value="1"/>
</dbReference>
<protein>
    <submittedName>
        <fullName evidence="1">Zinc finger BED domain-containing protein 4-like</fullName>
    </submittedName>
</protein>
<evidence type="ECO:0000313" key="2">
    <source>
        <dbReference type="Proteomes" id="UP001165289"/>
    </source>
</evidence>
<sequence length="710" mass="80559">MTTHNAGGLKKKKLLSKSLTRMPHFNVPQNREPRKWKPNLCPLSKIANGRVNYDLLRKETSVNKITWPPARTFSSPLYSFFLPVGPKIGNYYWLQCLYCNSDPMMPKLNLMNRHFFGVGPSKCSRLEAFSAEHKTLFDELKECYINGNLQLPKGTSKLAHGVLEGDLVSSSIHTDSEESQFYSEALPSVCSSAITLSPVPEKISTPFSENLKLSSLRRRCYSPQRISDISKLSKAKHRSSYPFAVPGDLKVLTIRKLLVHFGVSIGISTRFVENFWFNKLARKISSFTPNVSSSTLEQTTLPQLSTEARESLLFAIAKCPYITCECDGWTTMARNSLFCLLITGHKLDSEEQISLLYDQTEFKQQMHGAPEIYTFLKSAISKLKSDLRKRALTTEVPKIIGIVADGEASVRGALTLLCEDTKVGALFNCRCIAHLSNLVPTTIYKKSEWVRHIVLSTTRIVSYFRYSTRASQELKAAGDARVLQRYCDTRWSSLYYCLTSVKGHRDSLVSIIRRRDELKLGVPADVVSIINEVGQSLGYWSGLSQLESIFYYLSITRSLLQARSMNPADQFVVFWSMCVQMENEARAQGIPPSVYSTINKVLQTRIQEFVSTMPICLVAYLFSARYRGFLLTCSSGFLKEWEKIQESWKVVLRYIGISVKNKWKNRCILSWKPIVLKVFRMITSTPHSDKYQELLILLLGYSQTLVSMPS</sequence>
<organism evidence="1 2">
    <name type="scientific">Oopsacas minuta</name>
    <dbReference type="NCBI Taxonomy" id="111878"/>
    <lineage>
        <taxon>Eukaryota</taxon>
        <taxon>Metazoa</taxon>
        <taxon>Porifera</taxon>
        <taxon>Hexactinellida</taxon>
        <taxon>Hexasterophora</taxon>
        <taxon>Lyssacinosida</taxon>
        <taxon>Leucopsacidae</taxon>
        <taxon>Oopsacas</taxon>
    </lineage>
</organism>
<keyword evidence="2" id="KW-1185">Reference proteome</keyword>
<dbReference type="InterPro" id="IPR012337">
    <property type="entry name" value="RNaseH-like_sf"/>
</dbReference>
<dbReference type="Proteomes" id="UP001165289">
    <property type="component" value="Unassembled WGS sequence"/>
</dbReference>